<organism evidence="1 2">
    <name type="scientific">Nonomuraea rubra</name>
    <dbReference type="NCBI Taxonomy" id="46180"/>
    <lineage>
        <taxon>Bacteria</taxon>
        <taxon>Bacillati</taxon>
        <taxon>Actinomycetota</taxon>
        <taxon>Actinomycetes</taxon>
        <taxon>Streptosporangiales</taxon>
        <taxon>Streptosporangiaceae</taxon>
        <taxon>Nonomuraea</taxon>
    </lineage>
</organism>
<protein>
    <submittedName>
        <fullName evidence="1">Uncharacterized protein</fullName>
    </submittedName>
</protein>
<sequence length="37" mass="4035">MRAGSIAAVSAVTEPRDADRLLLLEVRARRGVIPARF</sequence>
<proteinExistence type="predicted"/>
<accession>A0A7X0P736</accession>
<dbReference type="Proteomes" id="UP000565579">
    <property type="component" value="Unassembled WGS sequence"/>
</dbReference>
<comment type="caution">
    <text evidence="1">The sequence shown here is derived from an EMBL/GenBank/DDBJ whole genome shotgun (WGS) entry which is preliminary data.</text>
</comment>
<evidence type="ECO:0000313" key="1">
    <source>
        <dbReference type="EMBL" id="MBB6556508.1"/>
    </source>
</evidence>
<evidence type="ECO:0000313" key="2">
    <source>
        <dbReference type="Proteomes" id="UP000565579"/>
    </source>
</evidence>
<gene>
    <name evidence="1" type="ORF">HD593_011303</name>
</gene>
<name>A0A7X0P736_9ACTN</name>
<dbReference type="EMBL" id="JACHMI010000001">
    <property type="protein sequence ID" value="MBB6556508.1"/>
    <property type="molecule type" value="Genomic_DNA"/>
</dbReference>
<reference evidence="1 2" key="1">
    <citation type="submission" date="2020-08" db="EMBL/GenBank/DDBJ databases">
        <title>Sequencing the genomes of 1000 actinobacteria strains.</title>
        <authorList>
            <person name="Klenk H.-P."/>
        </authorList>
    </citation>
    <scope>NUCLEOTIDE SEQUENCE [LARGE SCALE GENOMIC DNA]</scope>
    <source>
        <strain evidence="1 2">DSM 43768</strain>
    </source>
</reference>
<dbReference type="AlphaFoldDB" id="A0A7X0P736"/>
<keyword evidence="2" id="KW-1185">Reference proteome</keyword>